<dbReference type="GO" id="GO:0000978">
    <property type="term" value="F:RNA polymerase II cis-regulatory region sequence-specific DNA binding"/>
    <property type="evidence" value="ECO:0007669"/>
    <property type="project" value="TreeGrafter"/>
</dbReference>
<dbReference type="InterPro" id="IPR051575">
    <property type="entry name" value="Myb-like_DNA-bd"/>
</dbReference>
<dbReference type="GO" id="GO:0019185">
    <property type="term" value="C:snRNA-activating protein complex"/>
    <property type="evidence" value="ECO:0007669"/>
    <property type="project" value="TreeGrafter"/>
</dbReference>
<feature type="domain" description="HTH myb-type" evidence="7">
    <location>
        <begin position="115"/>
        <end position="177"/>
    </location>
</feature>
<keyword evidence="1" id="KW-0805">Transcription regulation</keyword>
<feature type="region of interest" description="Disordered" evidence="5">
    <location>
        <begin position="289"/>
        <end position="312"/>
    </location>
</feature>
<accession>A0A0V0R7J4</accession>
<evidence type="ECO:0000256" key="3">
    <source>
        <dbReference type="ARBA" id="ARBA00023163"/>
    </source>
</evidence>
<feature type="compositionally biased region" description="Low complexity" evidence="5">
    <location>
        <begin position="717"/>
        <end position="735"/>
    </location>
</feature>
<feature type="region of interest" description="Disordered" evidence="5">
    <location>
        <begin position="820"/>
        <end position="853"/>
    </location>
</feature>
<feature type="compositionally biased region" description="Low complexity" evidence="5">
    <location>
        <begin position="822"/>
        <end position="853"/>
    </location>
</feature>
<dbReference type="InParanoid" id="A0A0V0R7J4"/>
<evidence type="ECO:0000313" key="9">
    <source>
        <dbReference type="Proteomes" id="UP000054937"/>
    </source>
</evidence>
<keyword evidence="3" id="KW-0804">Transcription</keyword>
<dbReference type="EMBL" id="LDAU01000027">
    <property type="protein sequence ID" value="KRX10455.1"/>
    <property type="molecule type" value="Genomic_DNA"/>
</dbReference>
<evidence type="ECO:0000259" key="6">
    <source>
        <dbReference type="PROSITE" id="PS50090"/>
    </source>
</evidence>
<dbReference type="PANTHER" id="PTHR46621:SF1">
    <property type="entry name" value="SNRNA-ACTIVATING PROTEIN COMPLEX SUBUNIT 4"/>
    <property type="match status" value="1"/>
</dbReference>
<feature type="compositionally biased region" description="Low complexity" evidence="5">
    <location>
        <begin position="323"/>
        <end position="340"/>
    </location>
</feature>
<dbReference type="Pfam" id="PF13921">
    <property type="entry name" value="Myb_DNA-bind_6"/>
    <property type="match status" value="1"/>
</dbReference>
<dbReference type="PROSITE" id="PS51294">
    <property type="entry name" value="HTH_MYB"/>
    <property type="match status" value="2"/>
</dbReference>
<feature type="domain" description="HTH myb-type" evidence="7">
    <location>
        <begin position="178"/>
        <end position="233"/>
    </location>
</feature>
<feature type="compositionally biased region" description="Low complexity" evidence="5">
    <location>
        <begin position="298"/>
        <end position="307"/>
    </location>
</feature>
<protein>
    <submittedName>
        <fullName evidence="8">Homeodomain protein</fullName>
    </submittedName>
</protein>
<proteinExistence type="predicted"/>
<feature type="region of interest" description="Disordered" evidence="5">
    <location>
        <begin position="716"/>
        <end position="735"/>
    </location>
</feature>
<feature type="domain" description="Myb-like" evidence="6">
    <location>
        <begin position="115"/>
        <end position="177"/>
    </location>
</feature>
<sequence length="915" mass="107907">MFEQFVKKTEQIKPEELNLEQLKEFYQIKATKLQPVDQIKQNYYKIIQRQTYVKNQKKNWNDIETNILVWIIVVACSWQKLDARKIPDNIWDEIAQMMIGRTGEQCKFKWLSLSKMNLQQIPWTSDEDQILLNIIKHFQSNSKQNKWSEIARELNSQTKRNVYRAGKQCRERWNNHLDPSINRGPWSEKEDLELLKLILTKGKKWSDVSKSLRSSRTENSVKNRYNSLLKREKQVISQEKLEQDEINSDTHTSLSETTLIKSLIEKYENRIKNGLTLVNSEQALENINEEDDEEYEDNQNNQSNLDNNNDDDFEEEQIKNQNQNFNDNNNANNQDYSSQNKNEKVLRQKKKLMGLVENELTVKSEDYQNQYNQQQNYNNQQLFPNFIQDPQKMLNQSTNPQMMLLNNNQIPQNFMVKDQNQPFNSQYPQNVESPAFNFQNLSNISPQPFYHQFAGLVHNPNSTMGDQLEQEEVNMVNNSNNNNNNNNVNNVNNNNNNINNNNLQTTPSSQMRTPDSSKIMVQGNKFLGQVPDLYQVLQQNNSQNLQNGQNNQNQPNFNSVNNNQQITLNMKTTQDIKSEEEFNNLQLGFINQKTNEIFIAAPSFLQQLINQKVDQQLQIFQQQFLTQMNNIPNPQQAQQFNLPHSPMLYQPKQDPSPQLTGKSLSQMSTNYLNFQINNNSQFQNYMNQQTPPSQLQQRSFSMFQESPQLQQVGRFMNQQQQNQQQQNPQNQQNQQNQNLNNVKSQNKQNLQTQQQQPQQSQLTQQNLANQQQQQQQQIQHNQPNQQQQQSYSPYLSQQNHIQTQDNNAQINLFKMNMGLNKQDSQQPNNLNNSSIQISQNNPNQSNNNQNYFDQNNYYQNQIGLNNQQNNMQTQFDQSQQPQFSQQYLQQQQQNYIQQQQQQQNQHQQSISQMNQ</sequence>
<evidence type="ECO:0000259" key="7">
    <source>
        <dbReference type="PROSITE" id="PS51294"/>
    </source>
</evidence>
<gene>
    <name evidence="8" type="ORF">PPERSA_08757</name>
</gene>
<feature type="domain" description="Myb-like" evidence="6">
    <location>
        <begin position="52"/>
        <end position="114"/>
    </location>
</feature>
<keyword evidence="9" id="KW-1185">Reference proteome</keyword>
<organism evidence="8 9">
    <name type="scientific">Pseudocohnilembus persalinus</name>
    <name type="common">Ciliate</name>
    <dbReference type="NCBI Taxonomy" id="266149"/>
    <lineage>
        <taxon>Eukaryota</taxon>
        <taxon>Sar</taxon>
        <taxon>Alveolata</taxon>
        <taxon>Ciliophora</taxon>
        <taxon>Intramacronucleata</taxon>
        <taxon>Oligohymenophorea</taxon>
        <taxon>Scuticociliatia</taxon>
        <taxon>Philasterida</taxon>
        <taxon>Pseudocohnilembidae</taxon>
        <taxon>Pseudocohnilembus</taxon>
    </lineage>
</organism>
<dbReference type="CDD" id="cd00167">
    <property type="entry name" value="SANT"/>
    <property type="match status" value="3"/>
</dbReference>
<keyword evidence="8" id="KW-0371">Homeobox</keyword>
<dbReference type="InterPro" id="IPR001005">
    <property type="entry name" value="SANT/Myb"/>
</dbReference>
<dbReference type="OMA" id="WRIYPST"/>
<feature type="compositionally biased region" description="Low complexity" evidence="5">
    <location>
        <begin position="478"/>
        <end position="502"/>
    </location>
</feature>
<dbReference type="PROSITE" id="PS50090">
    <property type="entry name" value="MYB_LIKE"/>
    <property type="match status" value="3"/>
</dbReference>
<comment type="caution">
    <text evidence="8">The sequence shown here is derived from an EMBL/GenBank/DDBJ whole genome shotgun (WGS) entry which is preliminary data.</text>
</comment>
<evidence type="ECO:0000256" key="4">
    <source>
        <dbReference type="ARBA" id="ARBA00023242"/>
    </source>
</evidence>
<dbReference type="GO" id="GO:0001006">
    <property type="term" value="F:RNA polymerase III type 3 promoter sequence-specific DNA binding"/>
    <property type="evidence" value="ECO:0007669"/>
    <property type="project" value="TreeGrafter"/>
</dbReference>
<dbReference type="GO" id="GO:0042795">
    <property type="term" value="P:snRNA transcription by RNA polymerase II"/>
    <property type="evidence" value="ECO:0007669"/>
    <property type="project" value="TreeGrafter"/>
</dbReference>
<feature type="region of interest" description="Disordered" evidence="5">
    <location>
        <begin position="745"/>
        <end position="799"/>
    </location>
</feature>
<evidence type="ECO:0000256" key="1">
    <source>
        <dbReference type="ARBA" id="ARBA00023015"/>
    </source>
</evidence>
<evidence type="ECO:0000256" key="5">
    <source>
        <dbReference type="SAM" id="MobiDB-lite"/>
    </source>
</evidence>
<dbReference type="OrthoDB" id="306004at2759"/>
<dbReference type="Proteomes" id="UP000054937">
    <property type="component" value="Unassembled WGS sequence"/>
</dbReference>
<evidence type="ECO:0000256" key="2">
    <source>
        <dbReference type="ARBA" id="ARBA00023125"/>
    </source>
</evidence>
<keyword evidence="2 8" id="KW-0238">DNA-binding</keyword>
<dbReference type="PANTHER" id="PTHR46621">
    <property type="entry name" value="SNRNA-ACTIVATING PROTEIN COMPLEX SUBUNIT 4"/>
    <property type="match status" value="1"/>
</dbReference>
<feature type="region of interest" description="Disordered" evidence="5">
    <location>
        <begin position="478"/>
        <end position="515"/>
    </location>
</feature>
<name>A0A0V0R7J4_PSEPJ</name>
<feature type="compositionally biased region" description="Polar residues" evidence="5">
    <location>
        <begin position="503"/>
        <end position="515"/>
    </location>
</feature>
<dbReference type="AlphaFoldDB" id="A0A0V0R7J4"/>
<dbReference type="SUPFAM" id="SSF46689">
    <property type="entry name" value="Homeodomain-like"/>
    <property type="match status" value="2"/>
</dbReference>
<dbReference type="InterPro" id="IPR017930">
    <property type="entry name" value="Myb_dom"/>
</dbReference>
<dbReference type="SMART" id="SM00717">
    <property type="entry name" value="SANT"/>
    <property type="match status" value="3"/>
</dbReference>
<dbReference type="GO" id="GO:0042796">
    <property type="term" value="P:snRNA transcription by RNA polymerase III"/>
    <property type="evidence" value="ECO:0007669"/>
    <property type="project" value="TreeGrafter"/>
</dbReference>
<feature type="domain" description="Myb-like" evidence="6">
    <location>
        <begin position="178"/>
        <end position="229"/>
    </location>
</feature>
<dbReference type="Gene3D" id="1.10.10.60">
    <property type="entry name" value="Homeodomain-like"/>
    <property type="match status" value="3"/>
</dbReference>
<reference evidence="8 9" key="1">
    <citation type="journal article" date="2015" name="Sci. Rep.">
        <title>Genome of the facultative scuticociliatosis pathogen Pseudocohnilembus persalinus provides insight into its virulence through horizontal gene transfer.</title>
        <authorList>
            <person name="Xiong J."/>
            <person name="Wang G."/>
            <person name="Cheng J."/>
            <person name="Tian M."/>
            <person name="Pan X."/>
            <person name="Warren A."/>
            <person name="Jiang C."/>
            <person name="Yuan D."/>
            <person name="Miao W."/>
        </authorList>
    </citation>
    <scope>NUCLEOTIDE SEQUENCE [LARGE SCALE GENOMIC DNA]</scope>
    <source>
        <strain evidence="8">36N120E</strain>
    </source>
</reference>
<feature type="region of interest" description="Disordered" evidence="5">
    <location>
        <begin position="323"/>
        <end position="342"/>
    </location>
</feature>
<keyword evidence="4" id="KW-0539">Nucleus</keyword>
<evidence type="ECO:0000313" key="8">
    <source>
        <dbReference type="EMBL" id="KRX10455.1"/>
    </source>
</evidence>
<dbReference type="InterPro" id="IPR009057">
    <property type="entry name" value="Homeodomain-like_sf"/>
</dbReference>